<accession>A0ABN2IJ68</accession>
<gene>
    <name evidence="4" type="ORF">GCM10009765_64280</name>
</gene>
<feature type="compositionally biased region" description="Low complexity" evidence="1">
    <location>
        <begin position="118"/>
        <end position="129"/>
    </location>
</feature>
<evidence type="ECO:0000313" key="5">
    <source>
        <dbReference type="Proteomes" id="UP001500618"/>
    </source>
</evidence>
<dbReference type="Proteomes" id="UP001500618">
    <property type="component" value="Unassembled WGS sequence"/>
</dbReference>
<feature type="region of interest" description="Disordered" evidence="1">
    <location>
        <begin position="1"/>
        <end position="182"/>
    </location>
</feature>
<feature type="transmembrane region" description="Helical" evidence="2">
    <location>
        <begin position="204"/>
        <end position="226"/>
    </location>
</feature>
<dbReference type="EMBL" id="BAAANY010000031">
    <property type="protein sequence ID" value="GAA1705979.1"/>
    <property type="molecule type" value="Genomic_DNA"/>
</dbReference>
<comment type="caution">
    <text evidence="4">The sequence shown here is derived from an EMBL/GenBank/DDBJ whole genome shotgun (WGS) entry which is preliminary data.</text>
</comment>
<evidence type="ECO:0000256" key="1">
    <source>
        <dbReference type="SAM" id="MobiDB-lite"/>
    </source>
</evidence>
<feature type="compositionally biased region" description="Polar residues" evidence="1">
    <location>
        <begin position="146"/>
        <end position="169"/>
    </location>
</feature>
<dbReference type="Pfam" id="PF25852">
    <property type="entry name" value="DUF6242_C"/>
    <property type="match status" value="1"/>
</dbReference>
<dbReference type="InterPro" id="IPR058667">
    <property type="entry name" value="DUF6242_C"/>
</dbReference>
<feature type="compositionally biased region" description="Low complexity" evidence="1">
    <location>
        <begin position="91"/>
        <end position="110"/>
    </location>
</feature>
<dbReference type="Gene3D" id="2.120.10.10">
    <property type="match status" value="1"/>
</dbReference>
<feature type="compositionally biased region" description="Low complexity" evidence="1">
    <location>
        <begin position="46"/>
        <end position="62"/>
    </location>
</feature>
<sequence>MNDGSWGAPGGPQQPDPEETTSFSRPPEQPYGQPGQQPEQPPAYGQPPYGQQYGPPAQGDPQHGQPSERSPYEQPPQQVPYQPGQPPTAPQDPSYQQGQQPYGQPAGQPQPYEPQPYQPQQYEPSPQEQTQHNPYYAEPAPGLSSPYLQPSAQPVSSQPTSGHPTSGNPYGQRPDWNVSPYGEPIPPLPAGANRRRRNRRMLSVVAGVVVGLLVLAGGALAGVWYFGRQPAPSSTQAADDGSKFAAYPASAGAGIDQRLYDVASSRKSMFVAVGEATGSSTQPLFLQTTDSGQTWQPARLDPNGIAATTPTDVPDQVAYGSRGWVALGTADVGIALWTSSDGASWLRRATQPTVFRPGDTVNELTTTSTGYLAVGYNNVATPGGAVVWTSADGITWTRQPASQQPPGTHDVRYDAVAVRGSTIVIGGRFTDAQNQNGHYFAVSKNAGKSYALTIGPEFQTNPTATNKLFGYVNSIVATDSGFLAVAQGGGLTTWDGVVLTSPDGANWQVLPESAMATAQDDIPSAVVQVNGQLVVAGHRTDERSGVDDLDGMLLQGPANALANVSAGGLTGPGTQRIWALATDGSSVVAVGSGGSASNAAAQAWVRAPNGPWSAVTMSAATAGVRPALSVTALRAKPGGGLLAIGTSRGQAALWKSSDGGDFSMVSLPAGAVGQPAARPALVDLASGPAGWLAVGSVSTGPTPEGVFVSSKDGSDWKDATPAVVRHPTVYGRNSIYYGSSPLSATAYGQGWLVAGYRRDNGRVSAAVWRSTDGSTWLPGSGVTGDDLLATSDTTERTINDVTAVGSTAYAVGGAEKNGIAQPSTYVSTDGLHWASQVLPLPAGYVGGELDTVSALPNGTVVGLGQVGSGGTDPKQVAIAYASTDHGKTWSSTVLPGASGAVTVTHRAAVNDSTVLGSRLVAVGSLGDQSNPDAAIWSSADGKQWRFDTIKDSRLTGPGYQHLSTLAGLGGDLVAVGEAYTQSGQSLVVLRQPQT</sequence>
<keyword evidence="2" id="KW-1133">Transmembrane helix</keyword>
<protein>
    <recommendedName>
        <fullName evidence="3">DUF6242 domain-containing protein</fullName>
    </recommendedName>
</protein>
<dbReference type="InterPro" id="IPR036278">
    <property type="entry name" value="Sialidase_sf"/>
</dbReference>
<evidence type="ECO:0000313" key="4">
    <source>
        <dbReference type="EMBL" id="GAA1705979.1"/>
    </source>
</evidence>
<evidence type="ECO:0000259" key="3">
    <source>
        <dbReference type="Pfam" id="PF25852"/>
    </source>
</evidence>
<keyword evidence="2" id="KW-0812">Transmembrane</keyword>
<keyword evidence="2" id="KW-0472">Membrane</keyword>
<dbReference type="RefSeq" id="WP_344314006.1">
    <property type="nucleotide sequence ID" value="NZ_BAAANY010000031.1"/>
</dbReference>
<reference evidence="4 5" key="1">
    <citation type="journal article" date="2019" name="Int. J. Syst. Evol. Microbiol.">
        <title>The Global Catalogue of Microorganisms (GCM) 10K type strain sequencing project: providing services to taxonomists for standard genome sequencing and annotation.</title>
        <authorList>
            <consortium name="The Broad Institute Genomics Platform"/>
            <consortium name="The Broad Institute Genome Sequencing Center for Infectious Disease"/>
            <person name="Wu L."/>
            <person name="Ma J."/>
        </authorList>
    </citation>
    <scope>NUCLEOTIDE SEQUENCE [LARGE SCALE GENOMIC DNA]</scope>
    <source>
        <strain evidence="4 5">JCM 14718</strain>
    </source>
</reference>
<evidence type="ECO:0000256" key="2">
    <source>
        <dbReference type="SAM" id="Phobius"/>
    </source>
</evidence>
<dbReference type="SUPFAM" id="SSF50939">
    <property type="entry name" value="Sialidases"/>
    <property type="match status" value="3"/>
</dbReference>
<proteinExistence type="predicted"/>
<feature type="compositionally biased region" description="Pro residues" evidence="1">
    <location>
        <begin position="73"/>
        <end position="90"/>
    </location>
</feature>
<keyword evidence="5" id="KW-1185">Reference proteome</keyword>
<organism evidence="4 5">
    <name type="scientific">Fodinicola feengrottensis</name>
    <dbReference type="NCBI Taxonomy" id="435914"/>
    <lineage>
        <taxon>Bacteria</taxon>
        <taxon>Bacillati</taxon>
        <taxon>Actinomycetota</taxon>
        <taxon>Actinomycetes</taxon>
        <taxon>Mycobacteriales</taxon>
        <taxon>Fodinicola</taxon>
    </lineage>
</organism>
<feature type="domain" description="DUF6242" evidence="3">
    <location>
        <begin position="705"/>
        <end position="841"/>
    </location>
</feature>
<name>A0ABN2IJ68_9ACTN</name>